<dbReference type="PANTHER" id="PTHR22880">
    <property type="entry name" value="FALZ-RELATED BROMODOMAIN-CONTAINING PROTEINS"/>
    <property type="match status" value="1"/>
</dbReference>
<evidence type="ECO:0000256" key="4">
    <source>
        <dbReference type="SAM" id="MobiDB-lite"/>
    </source>
</evidence>
<dbReference type="PROSITE" id="PS00633">
    <property type="entry name" value="BROMODOMAIN_1"/>
    <property type="match status" value="1"/>
</dbReference>
<dbReference type="eggNOG" id="KOG1474">
    <property type="taxonomic scope" value="Eukaryota"/>
</dbReference>
<dbReference type="InterPro" id="IPR001487">
    <property type="entry name" value="Bromodomain"/>
</dbReference>
<feature type="region of interest" description="Disordered" evidence="4">
    <location>
        <begin position="502"/>
        <end position="660"/>
    </location>
</feature>
<accession>B3NJH7</accession>
<proteinExistence type="predicted"/>
<feature type="region of interest" description="Disordered" evidence="4">
    <location>
        <begin position="322"/>
        <end position="349"/>
    </location>
</feature>
<evidence type="ECO:0000259" key="5">
    <source>
        <dbReference type="PROSITE" id="PS50014"/>
    </source>
</evidence>
<dbReference type="Gene3D" id="1.20.920.10">
    <property type="entry name" value="Bromodomain-like"/>
    <property type="match status" value="1"/>
</dbReference>
<dbReference type="SMART" id="SM00297">
    <property type="entry name" value="BROMO"/>
    <property type="match status" value="1"/>
</dbReference>
<feature type="domain" description="Bromo" evidence="5">
    <location>
        <begin position="53"/>
        <end position="125"/>
    </location>
</feature>
<dbReference type="PANTHER" id="PTHR22880:SF225">
    <property type="entry name" value="BROMODOMAIN-CONTAINING PROTEIN BET-1-RELATED"/>
    <property type="match status" value="1"/>
</dbReference>
<dbReference type="GO" id="GO:0005730">
    <property type="term" value="C:nucleolus"/>
    <property type="evidence" value="ECO:0007669"/>
    <property type="project" value="EnsemblMetazoa"/>
</dbReference>
<dbReference type="PROSITE" id="PS50014">
    <property type="entry name" value="BROMODOMAIN_2"/>
    <property type="match status" value="1"/>
</dbReference>
<dbReference type="HOGENOM" id="CLU_407837_0_0_1"/>
<evidence type="ECO:0000313" key="7">
    <source>
        <dbReference type="Proteomes" id="UP000008711"/>
    </source>
</evidence>
<feature type="compositionally biased region" description="Basic and acidic residues" evidence="4">
    <location>
        <begin position="339"/>
        <end position="349"/>
    </location>
</feature>
<evidence type="ECO:0000256" key="3">
    <source>
        <dbReference type="SAM" id="Coils"/>
    </source>
</evidence>
<evidence type="ECO:0000256" key="1">
    <source>
        <dbReference type="ARBA" id="ARBA00023117"/>
    </source>
</evidence>
<dbReference type="GO" id="GO:0000785">
    <property type="term" value="C:chromatin"/>
    <property type="evidence" value="ECO:0007669"/>
    <property type="project" value="EnsemblMetazoa"/>
</dbReference>
<dbReference type="EMBL" id="CH954179">
    <property type="protein sequence ID" value="EDV55185.2"/>
    <property type="molecule type" value="Genomic_DNA"/>
</dbReference>
<organism evidence="6 7">
    <name type="scientific">Drosophila erecta</name>
    <name type="common">Fruit fly</name>
    <dbReference type="NCBI Taxonomy" id="7220"/>
    <lineage>
        <taxon>Eukaryota</taxon>
        <taxon>Metazoa</taxon>
        <taxon>Ecdysozoa</taxon>
        <taxon>Arthropoda</taxon>
        <taxon>Hexapoda</taxon>
        <taxon>Insecta</taxon>
        <taxon>Pterygota</taxon>
        <taxon>Neoptera</taxon>
        <taxon>Endopterygota</taxon>
        <taxon>Diptera</taxon>
        <taxon>Brachycera</taxon>
        <taxon>Muscomorpha</taxon>
        <taxon>Ephydroidea</taxon>
        <taxon>Drosophilidae</taxon>
        <taxon>Drosophila</taxon>
        <taxon>Sophophora</taxon>
    </lineage>
</organism>
<evidence type="ECO:0000313" key="6">
    <source>
        <dbReference type="EMBL" id="EDV55185.2"/>
    </source>
</evidence>
<dbReference type="GO" id="GO:0006338">
    <property type="term" value="P:chromatin remodeling"/>
    <property type="evidence" value="ECO:0007669"/>
    <property type="project" value="TreeGrafter"/>
</dbReference>
<dbReference type="PRINTS" id="PR00503">
    <property type="entry name" value="BROMODOMAIN"/>
</dbReference>
<keyword evidence="3" id="KW-0175">Coiled coil</keyword>
<keyword evidence="7" id="KW-1185">Reference proteome</keyword>
<dbReference type="OrthoDB" id="6017at2759"/>
<evidence type="ECO:0000256" key="2">
    <source>
        <dbReference type="PROSITE-ProRule" id="PRU00035"/>
    </source>
</evidence>
<dbReference type="GO" id="GO:0006355">
    <property type="term" value="P:regulation of DNA-templated transcription"/>
    <property type="evidence" value="ECO:0007669"/>
    <property type="project" value="TreeGrafter"/>
</dbReference>
<feature type="coiled-coil region" evidence="3">
    <location>
        <begin position="170"/>
        <end position="197"/>
    </location>
</feature>
<dbReference type="AlphaFoldDB" id="B3NJH7"/>
<dbReference type="GO" id="GO:0007283">
    <property type="term" value="P:spermatogenesis"/>
    <property type="evidence" value="ECO:0007669"/>
    <property type="project" value="EnsemblMetazoa"/>
</dbReference>
<dbReference type="GO" id="GO:0016604">
    <property type="term" value="C:nuclear body"/>
    <property type="evidence" value="ECO:0007669"/>
    <property type="project" value="EnsemblMetazoa"/>
</dbReference>
<reference evidence="6 7" key="2">
    <citation type="journal article" date="2008" name="Bioinformatics">
        <title>Assembly reconciliation.</title>
        <authorList>
            <person name="Zimin A.V."/>
            <person name="Smith D.R."/>
            <person name="Sutton G."/>
            <person name="Yorke J.A."/>
        </authorList>
    </citation>
    <scope>NUCLEOTIDE SEQUENCE [LARGE SCALE GENOMIC DNA]</scope>
    <source>
        <strain evidence="6 7">TSC#14021-0224.01</strain>
    </source>
</reference>
<dbReference type="SUPFAM" id="SSF47370">
    <property type="entry name" value="Bromodomain"/>
    <property type="match status" value="1"/>
</dbReference>
<gene>
    <name evidence="6" type="primary">Dere\GG21955</name>
    <name evidence="6" type="synonym">dere_GLEANR_6723</name>
    <name evidence="6" type="synonym">GG21955</name>
    <name evidence="6" type="ORF">Dere_GG21955</name>
</gene>
<dbReference type="Proteomes" id="UP000008711">
    <property type="component" value="Unassembled WGS sequence"/>
</dbReference>
<reference evidence="6 7" key="1">
    <citation type="journal article" date="2007" name="Nature">
        <title>Evolution of genes and genomes on the Drosophila phylogeny.</title>
        <authorList>
            <consortium name="Drosophila 12 Genomes Consortium"/>
            <person name="Clark A.G."/>
            <person name="Eisen M.B."/>
            <person name="Smith D.R."/>
            <person name="Bergman C.M."/>
            <person name="Oliver B."/>
            <person name="Markow T.A."/>
            <person name="Kaufman T.C."/>
            <person name="Kellis M."/>
            <person name="Gelbart W."/>
            <person name="Iyer V.N."/>
            <person name="Pollard D.A."/>
            <person name="Sackton T.B."/>
            <person name="Larracuente A.M."/>
            <person name="Singh N.D."/>
            <person name="Abad J.P."/>
            <person name="Abt D.N."/>
            <person name="Adryan B."/>
            <person name="Aguade M."/>
            <person name="Akashi H."/>
            <person name="Anderson W.W."/>
            <person name="Aquadro C.F."/>
            <person name="Ardell D.H."/>
            <person name="Arguello R."/>
            <person name="Artieri C.G."/>
            <person name="Barbash D.A."/>
            <person name="Barker D."/>
            <person name="Barsanti P."/>
            <person name="Batterham P."/>
            <person name="Batzoglou S."/>
            <person name="Begun D."/>
            <person name="Bhutkar A."/>
            <person name="Blanco E."/>
            <person name="Bosak S.A."/>
            <person name="Bradley R.K."/>
            <person name="Brand A.D."/>
            <person name="Brent M.R."/>
            <person name="Brooks A.N."/>
            <person name="Brown R.H."/>
            <person name="Butlin R.K."/>
            <person name="Caggese C."/>
            <person name="Calvi B.R."/>
            <person name="Bernardo de Carvalho A."/>
            <person name="Caspi A."/>
            <person name="Castrezana S."/>
            <person name="Celniker S.E."/>
            <person name="Chang J.L."/>
            <person name="Chapple C."/>
            <person name="Chatterji S."/>
            <person name="Chinwalla A."/>
            <person name="Civetta A."/>
            <person name="Clifton S.W."/>
            <person name="Comeron J.M."/>
            <person name="Costello J.C."/>
            <person name="Coyne J.A."/>
            <person name="Daub J."/>
            <person name="David R.G."/>
            <person name="Delcher A.L."/>
            <person name="Delehaunty K."/>
            <person name="Do C.B."/>
            <person name="Ebling H."/>
            <person name="Edwards K."/>
            <person name="Eickbush T."/>
            <person name="Evans J.D."/>
            <person name="Filipski A."/>
            <person name="Findeiss S."/>
            <person name="Freyhult E."/>
            <person name="Fulton L."/>
            <person name="Fulton R."/>
            <person name="Garcia A.C."/>
            <person name="Gardiner A."/>
            <person name="Garfield D.A."/>
            <person name="Garvin B.E."/>
            <person name="Gibson G."/>
            <person name="Gilbert D."/>
            <person name="Gnerre S."/>
            <person name="Godfrey J."/>
            <person name="Good R."/>
            <person name="Gotea V."/>
            <person name="Gravely B."/>
            <person name="Greenberg A.J."/>
            <person name="Griffiths-Jones S."/>
            <person name="Gross S."/>
            <person name="Guigo R."/>
            <person name="Gustafson E.A."/>
            <person name="Haerty W."/>
            <person name="Hahn M.W."/>
            <person name="Halligan D.L."/>
            <person name="Halpern A.L."/>
            <person name="Halter G.M."/>
            <person name="Han M.V."/>
            <person name="Heger A."/>
            <person name="Hillier L."/>
            <person name="Hinrichs A.S."/>
            <person name="Holmes I."/>
            <person name="Hoskins R.A."/>
            <person name="Hubisz M.J."/>
            <person name="Hultmark D."/>
            <person name="Huntley M.A."/>
            <person name="Jaffe D.B."/>
            <person name="Jagadeeshan S."/>
            <person name="Jeck W.R."/>
            <person name="Johnson J."/>
            <person name="Jones C.D."/>
            <person name="Jordan W.C."/>
            <person name="Karpen G.H."/>
            <person name="Kataoka E."/>
            <person name="Keightley P.D."/>
            <person name="Kheradpour P."/>
            <person name="Kirkness E.F."/>
            <person name="Koerich L.B."/>
            <person name="Kristiansen K."/>
            <person name="Kudrna D."/>
            <person name="Kulathinal R.J."/>
            <person name="Kumar S."/>
            <person name="Kwok R."/>
            <person name="Lander E."/>
            <person name="Langley C.H."/>
            <person name="Lapoint R."/>
            <person name="Lazzaro B.P."/>
            <person name="Lee S.J."/>
            <person name="Levesque L."/>
            <person name="Li R."/>
            <person name="Lin C.F."/>
            <person name="Lin M.F."/>
            <person name="Lindblad-Toh K."/>
            <person name="Llopart A."/>
            <person name="Long M."/>
            <person name="Low L."/>
            <person name="Lozovsky E."/>
            <person name="Lu J."/>
            <person name="Luo M."/>
            <person name="Machado C.A."/>
            <person name="Makalowski W."/>
            <person name="Marzo M."/>
            <person name="Matsuda M."/>
            <person name="Matzkin L."/>
            <person name="McAllister B."/>
            <person name="McBride C.S."/>
            <person name="McKernan B."/>
            <person name="McKernan K."/>
            <person name="Mendez-Lago M."/>
            <person name="Minx P."/>
            <person name="Mollenhauer M.U."/>
            <person name="Montooth K."/>
            <person name="Mount S.M."/>
            <person name="Mu X."/>
            <person name="Myers E."/>
            <person name="Negre B."/>
            <person name="Newfeld S."/>
            <person name="Nielsen R."/>
            <person name="Noor M.A."/>
            <person name="O'Grady P."/>
            <person name="Pachter L."/>
            <person name="Papaceit M."/>
            <person name="Parisi M.J."/>
            <person name="Parisi M."/>
            <person name="Parts L."/>
            <person name="Pedersen J.S."/>
            <person name="Pesole G."/>
            <person name="Phillippy A.M."/>
            <person name="Ponting C.P."/>
            <person name="Pop M."/>
            <person name="Porcelli D."/>
            <person name="Powell J.R."/>
            <person name="Prohaska S."/>
            <person name="Pruitt K."/>
            <person name="Puig M."/>
            <person name="Quesneville H."/>
            <person name="Ram K.R."/>
            <person name="Rand D."/>
            <person name="Rasmussen M.D."/>
            <person name="Reed L.K."/>
            <person name="Reenan R."/>
            <person name="Reily A."/>
            <person name="Remington K.A."/>
            <person name="Rieger T.T."/>
            <person name="Ritchie M.G."/>
            <person name="Robin C."/>
            <person name="Rogers Y.H."/>
            <person name="Rohde C."/>
            <person name="Rozas J."/>
            <person name="Rubenfield M.J."/>
            <person name="Ruiz A."/>
            <person name="Russo S."/>
            <person name="Salzberg S.L."/>
            <person name="Sanchez-Gracia A."/>
            <person name="Saranga D.J."/>
            <person name="Sato H."/>
            <person name="Schaeffer S.W."/>
            <person name="Schatz M.C."/>
            <person name="Schlenke T."/>
            <person name="Schwartz R."/>
            <person name="Segarra C."/>
            <person name="Singh R.S."/>
            <person name="Sirot L."/>
            <person name="Sirota M."/>
            <person name="Sisneros N.B."/>
            <person name="Smith C.D."/>
            <person name="Smith T.F."/>
            <person name="Spieth J."/>
            <person name="Stage D.E."/>
            <person name="Stark A."/>
            <person name="Stephan W."/>
            <person name="Strausberg R.L."/>
            <person name="Strempel S."/>
            <person name="Sturgill D."/>
            <person name="Sutton G."/>
            <person name="Sutton G.G."/>
            <person name="Tao W."/>
            <person name="Teichmann S."/>
            <person name="Tobari Y.N."/>
            <person name="Tomimura Y."/>
            <person name="Tsolas J.M."/>
            <person name="Valente V.L."/>
            <person name="Venter E."/>
            <person name="Venter J.C."/>
            <person name="Vicario S."/>
            <person name="Vieira F.G."/>
            <person name="Vilella A.J."/>
            <person name="Villasante A."/>
            <person name="Walenz B."/>
            <person name="Wang J."/>
            <person name="Wasserman M."/>
            <person name="Watts T."/>
            <person name="Wilson D."/>
            <person name="Wilson R.K."/>
            <person name="Wing R.A."/>
            <person name="Wolfner M.F."/>
            <person name="Wong A."/>
            <person name="Wong G.K."/>
            <person name="Wu C.I."/>
            <person name="Wu G."/>
            <person name="Yamamoto D."/>
            <person name="Yang H.P."/>
            <person name="Yang S.P."/>
            <person name="Yorke J.A."/>
            <person name="Yoshida K."/>
            <person name="Zdobnov E."/>
            <person name="Zhang P."/>
            <person name="Zhang Y."/>
            <person name="Zimin A.V."/>
            <person name="Baldwin J."/>
            <person name="Abdouelleil A."/>
            <person name="Abdulkadir J."/>
            <person name="Abebe A."/>
            <person name="Abera B."/>
            <person name="Abreu J."/>
            <person name="Acer S.C."/>
            <person name="Aftuck L."/>
            <person name="Alexander A."/>
            <person name="An P."/>
            <person name="Anderson E."/>
            <person name="Anderson S."/>
            <person name="Arachi H."/>
            <person name="Azer M."/>
            <person name="Bachantsang P."/>
            <person name="Barry A."/>
            <person name="Bayul T."/>
            <person name="Berlin A."/>
            <person name="Bessette D."/>
            <person name="Bloom T."/>
            <person name="Blye J."/>
            <person name="Boguslavskiy L."/>
            <person name="Bonnet C."/>
            <person name="Boukhgalter B."/>
            <person name="Bourzgui I."/>
            <person name="Brown A."/>
            <person name="Cahill P."/>
            <person name="Channer S."/>
            <person name="Cheshatsang Y."/>
            <person name="Chuda L."/>
            <person name="Citroen M."/>
            <person name="Collymore A."/>
            <person name="Cooke P."/>
            <person name="Costello M."/>
            <person name="D'Aco K."/>
            <person name="Daza R."/>
            <person name="De Haan G."/>
            <person name="DeGray S."/>
            <person name="DeMaso C."/>
            <person name="Dhargay N."/>
            <person name="Dooley K."/>
            <person name="Dooley E."/>
            <person name="Doricent M."/>
            <person name="Dorje P."/>
            <person name="Dorjee K."/>
            <person name="Dupes A."/>
            <person name="Elong R."/>
            <person name="Falk J."/>
            <person name="Farina A."/>
            <person name="Faro S."/>
            <person name="Ferguson D."/>
            <person name="Fisher S."/>
            <person name="Foley C.D."/>
            <person name="Franke A."/>
            <person name="Friedrich D."/>
            <person name="Gadbois L."/>
            <person name="Gearin G."/>
            <person name="Gearin C.R."/>
            <person name="Giannoukos G."/>
            <person name="Goode T."/>
            <person name="Graham J."/>
            <person name="Grandbois E."/>
            <person name="Grewal S."/>
            <person name="Gyaltsen K."/>
            <person name="Hafez N."/>
            <person name="Hagos B."/>
            <person name="Hall J."/>
            <person name="Henson C."/>
            <person name="Hollinger A."/>
            <person name="Honan T."/>
            <person name="Huard M.D."/>
            <person name="Hughes L."/>
            <person name="Hurhula B."/>
            <person name="Husby M.E."/>
            <person name="Kamat A."/>
            <person name="Kanga B."/>
            <person name="Kashin S."/>
            <person name="Khazanovich D."/>
            <person name="Kisner P."/>
            <person name="Lance K."/>
            <person name="Lara M."/>
            <person name="Lee W."/>
            <person name="Lennon N."/>
            <person name="Letendre F."/>
            <person name="LeVine R."/>
            <person name="Lipovsky A."/>
            <person name="Liu X."/>
            <person name="Liu J."/>
            <person name="Liu S."/>
            <person name="Lokyitsang T."/>
            <person name="Lokyitsang Y."/>
            <person name="Lubonja R."/>
            <person name="Lui A."/>
            <person name="MacDonald P."/>
            <person name="Magnisalis V."/>
            <person name="Maru K."/>
            <person name="Matthews C."/>
            <person name="McCusker W."/>
            <person name="McDonough S."/>
            <person name="Mehta T."/>
            <person name="Meldrim J."/>
            <person name="Meneus L."/>
            <person name="Mihai O."/>
            <person name="Mihalev A."/>
            <person name="Mihova T."/>
            <person name="Mittelman R."/>
            <person name="Mlenga V."/>
            <person name="Montmayeur A."/>
            <person name="Mulrain L."/>
            <person name="Navidi A."/>
            <person name="Naylor J."/>
            <person name="Negash T."/>
            <person name="Nguyen T."/>
            <person name="Nguyen N."/>
            <person name="Nicol R."/>
            <person name="Norbu C."/>
            <person name="Norbu N."/>
            <person name="Novod N."/>
            <person name="O'Neill B."/>
            <person name="Osman S."/>
            <person name="Markiewicz E."/>
            <person name="Oyono O.L."/>
            <person name="Patti C."/>
            <person name="Phunkhang P."/>
            <person name="Pierre F."/>
            <person name="Priest M."/>
            <person name="Raghuraman S."/>
            <person name="Rege F."/>
            <person name="Reyes R."/>
            <person name="Rise C."/>
            <person name="Rogov P."/>
            <person name="Ross K."/>
            <person name="Ryan E."/>
            <person name="Settipalli S."/>
            <person name="Shea T."/>
            <person name="Sherpa N."/>
            <person name="Shi L."/>
            <person name="Shih D."/>
            <person name="Sparrow T."/>
            <person name="Spaulding J."/>
            <person name="Stalker J."/>
            <person name="Stange-Thomann N."/>
            <person name="Stavropoulos S."/>
            <person name="Stone C."/>
            <person name="Strader C."/>
            <person name="Tesfaye S."/>
            <person name="Thomson T."/>
            <person name="Thoulutsang Y."/>
            <person name="Thoulutsang D."/>
            <person name="Topham K."/>
            <person name="Topping I."/>
            <person name="Tsamla T."/>
            <person name="Vassiliev H."/>
            <person name="Vo A."/>
            <person name="Wangchuk T."/>
            <person name="Wangdi T."/>
            <person name="Weiand M."/>
            <person name="Wilkinson J."/>
            <person name="Wilson A."/>
            <person name="Yadav S."/>
            <person name="Young G."/>
            <person name="Yu Q."/>
            <person name="Zembek L."/>
            <person name="Zhong D."/>
            <person name="Zimmer A."/>
            <person name="Zwirko Z."/>
            <person name="Jaffe D.B."/>
            <person name="Alvarez P."/>
            <person name="Brockman W."/>
            <person name="Butler J."/>
            <person name="Chin C."/>
            <person name="Gnerre S."/>
            <person name="Grabherr M."/>
            <person name="Kleber M."/>
            <person name="Mauceli E."/>
            <person name="MacCallum I."/>
        </authorList>
    </citation>
    <scope>NUCLEOTIDE SEQUENCE [LARGE SCALE GENOMIC DNA]</scope>
    <source>
        <strain evidence="6 7">TSC#14021-0224.01</strain>
    </source>
</reference>
<name>B3NJH7_DROER</name>
<dbReference type="Pfam" id="PF00439">
    <property type="entry name" value="Bromodomain"/>
    <property type="match status" value="1"/>
</dbReference>
<feature type="compositionally biased region" description="Low complexity" evidence="4">
    <location>
        <begin position="323"/>
        <end position="338"/>
    </location>
</feature>
<protein>
    <recommendedName>
        <fullName evidence="5">Bromo domain-containing protein</fullName>
    </recommendedName>
</protein>
<feature type="compositionally biased region" description="Low complexity" evidence="4">
    <location>
        <begin position="613"/>
        <end position="639"/>
    </location>
</feature>
<dbReference type="InterPro" id="IPR036427">
    <property type="entry name" value="Bromodomain-like_sf"/>
</dbReference>
<sequence>MISFYRQASSKSLSVKLKLPNRVQPEFIPQHGREGRYTNKLHFFKKHLLDEAHKKKYALDFLEPVDTEALKVPTYYTVIDRPMDIGTILKRVQNNYYRSINEAIADFKLIIRNCFVFNQPGDVVYRKGQMLEKFFTRKLRCLPPGPEMPCNKDPKATGRSRTNVRKMVSSAQTERSCRDLLKKLQNLTNQSETTARNFFNTKWDSLQKKLDRQHFKSVHDFCMNVDGIFRKYHEPAKVIYERAFSQPGTWWASMNVVPSSSVHSALDGADLNELLAAAKAAENGLVQCLQLPDSWEPLRAKGLVETFSGTLRKMIYKLEAANRSSQKPSSSKRQSLSPKQEKDLVQGECKPAKDLLTSSEIDSLMVVSIESSDDEDIDVSANVPEAERHAIQKLFAKLPTNAMKEIIHMVQQIEGFSSESCGDLSFDVKGFAPDTMVLMKNAATKAMRAHSKLNLRDMQPSEKEGLQRSLQSQLVDITRMLNKNRRRTGGSLVNFRTKNNNCNNVVRKRPTAPLSAKLKPPPGNVVAPKLGMGVGESRNLSDTSDDSSAPTSPVRQRPIDATPMGNLPKMSNPLQTQPFGPQGLTIVAELQMSSSSESEKKSHSGRNSRPKLSSRSSSCSSSSSSSSSSSGSSSASSSESSEDEGVSRAPEAQLGMGQSS</sequence>
<dbReference type="InterPro" id="IPR018359">
    <property type="entry name" value="Bromodomain_CS"/>
</dbReference>
<dbReference type="InterPro" id="IPR050935">
    <property type="entry name" value="Bromo_chromatin_reader"/>
</dbReference>
<keyword evidence="1 2" id="KW-0103">Bromodomain</keyword>